<evidence type="ECO:0000313" key="17">
    <source>
        <dbReference type="Proteomes" id="UP000184342"/>
    </source>
</evidence>
<dbReference type="InterPro" id="IPR023468">
    <property type="entry name" value="Riboflavin_kinase"/>
</dbReference>
<comment type="pathway">
    <text evidence="2 14">Cofactor biosynthesis; FMN biosynthesis; FMN from riboflavin (ATP route): step 1/1.</text>
</comment>
<dbReference type="GO" id="GO:0009398">
    <property type="term" value="P:FMN biosynthetic process"/>
    <property type="evidence" value="ECO:0007669"/>
    <property type="project" value="UniProtKB-UniRule"/>
</dbReference>
<comment type="catalytic activity">
    <reaction evidence="12 14">
        <text>riboflavin + ATP = FMN + ADP + H(+)</text>
        <dbReference type="Rhea" id="RHEA:14357"/>
        <dbReference type="ChEBI" id="CHEBI:15378"/>
        <dbReference type="ChEBI" id="CHEBI:30616"/>
        <dbReference type="ChEBI" id="CHEBI:57986"/>
        <dbReference type="ChEBI" id="CHEBI:58210"/>
        <dbReference type="ChEBI" id="CHEBI:456216"/>
        <dbReference type="EC" id="2.7.1.26"/>
    </reaction>
</comment>
<evidence type="ECO:0000256" key="3">
    <source>
        <dbReference type="ARBA" id="ARBA00022630"/>
    </source>
</evidence>
<keyword evidence="3 14" id="KW-0285">Flavoprotein</keyword>
<reference evidence="16 17" key="1">
    <citation type="submission" date="2016-11" db="EMBL/GenBank/DDBJ databases">
        <authorList>
            <person name="Jaros S."/>
            <person name="Januszkiewicz K."/>
            <person name="Wedrychowicz H."/>
        </authorList>
    </citation>
    <scope>NUCLEOTIDE SEQUENCE [LARGE SCALE GENOMIC DNA]</scope>
    <source>
        <strain evidence="16 17">DSM 15970</strain>
    </source>
</reference>
<dbReference type="InterPro" id="IPR015865">
    <property type="entry name" value="Riboflavin_kinase_bac/euk"/>
</dbReference>
<dbReference type="STRING" id="1122934.SAMN02745691_01002"/>
<dbReference type="Gene3D" id="2.40.30.30">
    <property type="entry name" value="Riboflavin kinase-like"/>
    <property type="match status" value="1"/>
</dbReference>
<dbReference type="GO" id="GO:0006747">
    <property type="term" value="P:FAD biosynthetic process"/>
    <property type="evidence" value="ECO:0007669"/>
    <property type="project" value="UniProtKB-UniRule"/>
</dbReference>
<organism evidence="16 17">
    <name type="scientific">Parasporobacterium paucivorans DSM 15970</name>
    <dbReference type="NCBI Taxonomy" id="1122934"/>
    <lineage>
        <taxon>Bacteria</taxon>
        <taxon>Bacillati</taxon>
        <taxon>Bacillota</taxon>
        <taxon>Clostridia</taxon>
        <taxon>Lachnospirales</taxon>
        <taxon>Lachnospiraceae</taxon>
        <taxon>Parasporobacterium</taxon>
    </lineage>
</organism>
<dbReference type="OrthoDB" id="9803667at2"/>
<dbReference type="NCBIfam" id="TIGR00083">
    <property type="entry name" value="ribF"/>
    <property type="match status" value="1"/>
</dbReference>
<dbReference type="GO" id="GO:0005524">
    <property type="term" value="F:ATP binding"/>
    <property type="evidence" value="ECO:0007669"/>
    <property type="project" value="UniProtKB-UniRule"/>
</dbReference>
<evidence type="ECO:0000256" key="8">
    <source>
        <dbReference type="ARBA" id="ARBA00022777"/>
    </source>
</evidence>
<evidence type="ECO:0000256" key="12">
    <source>
        <dbReference type="ARBA" id="ARBA00047880"/>
    </source>
</evidence>
<evidence type="ECO:0000256" key="4">
    <source>
        <dbReference type="ARBA" id="ARBA00022643"/>
    </source>
</evidence>
<keyword evidence="10 14" id="KW-0067">ATP-binding</keyword>
<evidence type="ECO:0000256" key="5">
    <source>
        <dbReference type="ARBA" id="ARBA00022679"/>
    </source>
</evidence>
<dbReference type="PANTHER" id="PTHR22749">
    <property type="entry name" value="RIBOFLAVIN KINASE/FMN ADENYLYLTRANSFERASE"/>
    <property type="match status" value="1"/>
</dbReference>
<dbReference type="FunFam" id="3.40.50.620:FF:000021">
    <property type="entry name" value="Riboflavin biosynthesis protein"/>
    <property type="match status" value="1"/>
</dbReference>
<dbReference type="AlphaFoldDB" id="A0A1M6ETZ8"/>
<comment type="catalytic activity">
    <reaction evidence="13 14">
        <text>FMN + ATP + H(+) = FAD + diphosphate</text>
        <dbReference type="Rhea" id="RHEA:17237"/>
        <dbReference type="ChEBI" id="CHEBI:15378"/>
        <dbReference type="ChEBI" id="CHEBI:30616"/>
        <dbReference type="ChEBI" id="CHEBI:33019"/>
        <dbReference type="ChEBI" id="CHEBI:57692"/>
        <dbReference type="ChEBI" id="CHEBI:58210"/>
        <dbReference type="EC" id="2.7.7.2"/>
    </reaction>
</comment>
<dbReference type="Pfam" id="PF06574">
    <property type="entry name" value="FAD_syn"/>
    <property type="match status" value="1"/>
</dbReference>
<dbReference type="NCBIfam" id="NF004160">
    <property type="entry name" value="PRK05627.1-3"/>
    <property type="match status" value="1"/>
</dbReference>
<dbReference type="Proteomes" id="UP000184342">
    <property type="component" value="Unassembled WGS sequence"/>
</dbReference>
<keyword evidence="5 14" id="KW-0808">Transferase</keyword>
<dbReference type="SUPFAM" id="SSF82114">
    <property type="entry name" value="Riboflavin kinase-like"/>
    <property type="match status" value="1"/>
</dbReference>
<dbReference type="Pfam" id="PF01687">
    <property type="entry name" value="Flavokinase"/>
    <property type="match status" value="1"/>
</dbReference>
<evidence type="ECO:0000256" key="11">
    <source>
        <dbReference type="ARBA" id="ARBA00023268"/>
    </source>
</evidence>
<evidence type="ECO:0000259" key="15">
    <source>
        <dbReference type="SMART" id="SM00904"/>
    </source>
</evidence>
<dbReference type="NCBIfam" id="NF004162">
    <property type="entry name" value="PRK05627.1-5"/>
    <property type="match status" value="1"/>
</dbReference>
<dbReference type="InterPro" id="IPR015864">
    <property type="entry name" value="FAD_synthase"/>
</dbReference>
<dbReference type="GO" id="GO:0009231">
    <property type="term" value="P:riboflavin biosynthetic process"/>
    <property type="evidence" value="ECO:0007669"/>
    <property type="project" value="InterPro"/>
</dbReference>
<evidence type="ECO:0000313" key="16">
    <source>
        <dbReference type="EMBL" id="SHI88935.1"/>
    </source>
</evidence>
<dbReference type="InterPro" id="IPR002606">
    <property type="entry name" value="Riboflavin_kinase_bac"/>
</dbReference>
<keyword evidence="6 14" id="KW-0548">Nucleotidyltransferase</keyword>
<keyword evidence="7 14" id="KW-0547">Nucleotide-binding</keyword>
<dbReference type="SMART" id="SM00904">
    <property type="entry name" value="Flavokinase"/>
    <property type="match status" value="1"/>
</dbReference>
<dbReference type="UniPathway" id="UPA00277">
    <property type="reaction ID" value="UER00407"/>
</dbReference>
<dbReference type="RefSeq" id="WP_073993263.1">
    <property type="nucleotide sequence ID" value="NZ_FQYT01000008.1"/>
</dbReference>
<dbReference type="EC" id="2.7.1.26" evidence="14"/>
<feature type="domain" description="Riboflavin kinase" evidence="15">
    <location>
        <begin position="179"/>
        <end position="304"/>
    </location>
</feature>
<dbReference type="EC" id="2.7.7.2" evidence="14"/>
<evidence type="ECO:0000256" key="1">
    <source>
        <dbReference type="ARBA" id="ARBA00004726"/>
    </source>
</evidence>
<dbReference type="Gene3D" id="3.40.50.620">
    <property type="entry name" value="HUPs"/>
    <property type="match status" value="1"/>
</dbReference>
<sequence length="308" mass="34764">MEYITGTKEFSLTDTAITLGKFDGLHKGHRKLLAVLAEEKKKGCLSVVFTFDMPPVSLICGDKPVYLLTRDERRIFHEENGVDVLIEFPFDMETAKMEPEDFVSEILVKSLGVKSLVCGSDFRFGHNRHGDTELLKELGSRYGFDTIVLELERDGDREISSTLIKRELIEGNLKKANEMLGYPFTVIGRVVYGNQLGRMLGSPTLNLLPPRNKILPPDGVYATRTIIEGKSHDGITNVGCKPTVSDEMVRGVETHLLDFEGNLYGKIIEVQFLEFIRPEKKFDNVNTLKNQILLDIERCREAIRGINN</sequence>
<evidence type="ECO:0000256" key="10">
    <source>
        <dbReference type="ARBA" id="ARBA00022840"/>
    </source>
</evidence>
<evidence type="ECO:0000256" key="13">
    <source>
        <dbReference type="ARBA" id="ARBA00049494"/>
    </source>
</evidence>
<keyword evidence="9 14" id="KW-0274">FAD</keyword>
<comment type="similarity">
    <text evidence="14">Belongs to the ribF family.</text>
</comment>
<evidence type="ECO:0000256" key="2">
    <source>
        <dbReference type="ARBA" id="ARBA00005201"/>
    </source>
</evidence>
<keyword evidence="4 14" id="KW-0288">FMN</keyword>
<keyword evidence="11" id="KW-0511">Multifunctional enzyme</keyword>
<keyword evidence="8 14" id="KW-0418">Kinase</keyword>
<keyword evidence="17" id="KW-1185">Reference proteome</keyword>
<protein>
    <recommendedName>
        <fullName evidence="14">Riboflavin biosynthesis protein</fullName>
    </recommendedName>
    <domain>
        <recommendedName>
            <fullName evidence="14">Riboflavin kinase</fullName>
            <ecNumber evidence="14">2.7.1.26</ecNumber>
        </recommendedName>
        <alternativeName>
            <fullName evidence="14">Flavokinase</fullName>
        </alternativeName>
    </domain>
    <domain>
        <recommendedName>
            <fullName evidence="14">FMN adenylyltransferase</fullName>
            <ecNumber evidence="14">2.7.7.2</ecNumber>
        </recommendedName>
        <alternativeName>
            <fullName evidence="14">FAD pyrophosphorylase</fullName>
        </alternativeName>
        <alternativeName>
            <fullName evidence="14">FAD synthase</fullName>
        </alternativeName>
    </domain>
</protein>
<dbReference type="EMBL" id="FQYT01000008">
    <property type="protein sequence ID" value="SHI88935.1"/>
    <property type="molecule type" value="Genomic_DNA"/>
</dbReference>
<gene>
    <name evidence="16" type="ORF">SAMN02745691_01002</name>
</gene>
<evidence type="ECO:0000256" key="6">
    <source>
        <dbReference type="ARBA" id="ARBA00022695"/>
    </source>
</evidence>
<proteinExistence type="inferred from homology"/>
<evidence type="ECO:0000256" key="9">
    <source>
        <dbReference type="ARBA" id="ARBA00022827"/>
    </source>
</evidence>
<dbReference type="UniPathway" id="UPA00276">
    <property type="reaction ID" value="UER00406"/>
</dbReference>
<dbReference type="GO" id="GO:0008531">
    <property type="term" value="F:riboflavin kinase activity"/>
    <property type="evidence" value="ECO:0007669"/>
    <property type="project" value="UniProtKB-UniRule"/>
</dbReference>
<dbReference type="CDD" id="cd02064">
    <property type="entry name" value="FAD_synthetase_N"/>
    <property type="match status" value="1"/>
</dbReference>
<dbReference type="InterPro" id="IPR014729">
    <property type="entry name" value="Rossmann-like_a/b/a_fold"/>
</dbReference>
<name>A0A1M6ETZ8_9FIRM</name>
<dbReference type="SUPFAM" id="SSF52374">
    <property type="entry name" value="Nucleotidylyl transferase"/>
    <property type="match status" value="1"/>
</dbReference>
<dbReference type="PANTHER" id="PTHR22749:SF6">
    <property type="entry name" value="RIBOFLAVIN KINASE"/>
    <property type="match status" value="1"/>
</dbReference>
<evidence type="ECO:0000256" key="7">
    <source>
        <dbReference type="ARBA" id="ARBA00022741"/>
    </source>
</evidence>
<dbReference type="PIRSF" id="PIRSF004491">
    <property type="entry name" value="FAD_Synth"/>
    <property type="match status" value="1"/>
</dbReference>
<comment type="pathway">
    <text evidence="1 14">Cofactor biosynthesis; FAD biosynthesis; FAD from FMN: step 1/1.</text>
</comment>
<dbReference type="InterPro" id="IPR023465">
    <property type="entry name" value="Riboflavin_kinase_dom_sf"/>
</dbReference>
<evidence type="ECO:0000256" key="14">
    <source>
        <dbReference type="PIRNR" id="PIRNR004491"/>
    </source>
</evidence>
<dbReference type="GO" id="GO:0003919">
    <property type="term" value="F:FMN adenylyltransferase activity"/>
    <property type="evidence" value="ECO:0007669"/>
    <property type="project" value="UniProtKB-UniRule"/>
</dbReference>
<accession>A0A1M6ETZ8</accession>